<dbReference type="HOGENOM" id="CLU_2704821_0_0_1"/>
<organism evidence="1 2">
    <name type="scientific">Fibroporia radiculosa</name>
    <dbReference type="NCBI Taxonomy" id="599839"/>
    <lineage>
        <taxon>Eukaryota</taxon>
        <taxon>Fungi</taxon>
        <taxon>Dikarya</taxon>
        <taxon>Basidiomycota</taxon>
        <taxon>Agaricomycotina</taxon>
        <taxon>Agaricomycetes</taxon>
        <taxon>Polyporales</taxon>
        <taxon>Fibroporiaceae</taxon>
        <taxon>Fibroporia</taxon>
    </lineage>
</organism>
<dbReference type="EMBL" id="HE797321">
    <property type="protein sequence ID" value="CCM06413.1"/>
    <property type="molecule type" value="Genomic_DNA"/>
</dbReference>
<accession>J4GI13</accession>
<proteinExistence type="predicted"/>
<dbReference type="RefSeq" id="XP_012185696.1">
    <property type="nucleotide sequence ID" value="XM_012330306.1"/>
</dbReference>
<dbReference type="InParanoid" id="J4GI13"/>
<protein>
    <submittedName>
        <fullName evidence="1">Uncharacterized protein</fullName>
    </submittedName>
</protein>
<name>J4GI13_9APHY</name>
<evidence type="ECO:0000313" key="2">
    <source>
        <dbReference type="Proteomes" id="UP000006352"/>
    </source>
</evidence>
<dbReference type="GeneID" id="24101313"/>
<evidence type="ECO:0000313" key="1">
    <source>
        <dbReference type="EMBL" id="CCM06413.1"/>
    </source>
</evidence>
<dbReference type="Proteomes" id="UP000006352">
    <property type="component" value="Unassembled WGS sequence"/>
</dbReference>
<sequence>MAGVDQQPNPYAQGYTSGTPAVPSLREMSAEEVAFQTILSEFKKAWRGTGVSVMKMVEISSPVNAIYKYDGYR</sequence>
<dbReference type="AlphaFoldDB" id="J4GI13"/>
<keyword evidence="2" id="KW-1185">Reference proteome</keyword>
<gene>
    <name evidence="1" type="ORF">FIBRA_08674</name>
</gene>
<reference evidence="1 2" key="1">
    <citation type="journal article" date="2012" name="Appl. Environ. Microbiol.">
        <title>Short-read sequencing for genomic analysis of the brown rot fungus Fibroporia radiculosa.</title>
        <authorList>
            <person name="Tang J.D."/>
            <person name="Perkins A.D."/>
            <person name="Sonstegard T.S."/>
            <person name="Schroeder S.G."/>
            <person name="Burgess S.C."/>
            <person name="Diehl S.V."/>
        </authorList>
    </citation>
    <scope>NUCLEOTIDE SEQUENCE [LARGE SCALE GENOMIC DNA]</scope>
    <source>
        <strain evidence="1 2">TFFH 294</strain>
    </source>
</reference>